<evidence type="ECO:0000313" key="3">
    <source>
        <dbReference type="EMBL" id="MEU0709955.1"/>
    </source>
</evidence>
<sequence length="437" mass="46644">MSSAALTGDPATLLLSLPAADCPTCAALWAAEREHLTGRRHTRPADGTGLRSVLHPHCPRHPYAVPGRPRGETPYGPLLGRRVEHDAGLRLWVSDVVLTVPPGTRGHPAVVGGGIADDPDEALTIGWVEALERRCTLRRPRERLRFTGRPVSTLRTPDTAADDPPQWRVAAHRLCDGETVWLPLPHAVVDSQRHDPADADVRTDSTGMAAHPDRDSALFRGARELLERTALHAWWTGPGSHRCTGHSARTLEWLRDSAHVLPGVTVDVWHVRKGSWYVAGCLLLTPRHDGIVRAAFGSGAAPNVEAAVAAASREAYQMHTAPRISLTPAGAARFGPATGHTVVPGDYGARFRRAFPADSSCTPARREHGAAPDLPDGGLLHSVLDSLGAPAAFSDCGDQLTDALGLHVVRVMCPGLPRLTPATRSASGGLRPRFLGA</sequence>
<name>A0ABV2W8U5_9ACTN</name>
<reference evidence="3 4" key="1">
    <citation type="submission" date="2024-06" db="EMBL/GenBank/DDBJ databases">
        <title>The Natural Products Discovery Center: Release of the First 8490 Sequenced Strains for Exploring Actinobacteria Biosynthetic Diversity.</title>
        <authorList>
            <person name="Kalkreuter E."/>
            <person name="Kautsar S.A."/>
            <person name="Yang D."/>
            <person name="Bader C.D."/>
            <person name="Teijaro C.N."/>
            <person name="Fluegel L."/>
            <person name="Davis C.M."/>
            <person name="Simpson J.R."/>
            <person name="Lauterbach L."/>
            <person name="Steele A.D."/>
            <person name="Gui C."/>
            <person name="Meng S."/>
            <person name="Li G."/>
            <person name="Viehrig K."/>
            <person name="Ye F."/>
            <person name="Su P."/>
            <person name="Kiefer A.F."/>
            <person name="Nichols A."/>
            <person name="Cepeda A.J."/>
            <person name="Yan W."/>
            <person name="Fan B."/>
            <person name="Jiang Y."/>
            <person name="Adhikari A."/>
            <person name="Zheng C.-J."/>
            <person name="Schuster L."/>
            <person name="Cowan T.M."/>
            <person name="Smanski M.J."/>
            <person name="Chevrette M.G."/>
            <person name="De Carvalho L.P.S."/>
            <person name="Shen B."/>
        </authorList>
    </citation>
    <scope>NUCLEOTIDE SEQUENCE [LARGE SCALE GENOMIC DNA]</scope>
    <source>
        <strain evidence="3 4">NPDC006337</strain>
    </source>
</reference>
<feature type="region of interest" description="Disordered" evidence="1">
    <location>
        <begin position="38"/>
        <end position="77"/>
    </location>
</feature>
<evidence type="ECO:0000313" key="4">
    <source>
        <dbReference type="Proteomes" id="UP001550378"/>
    </source>
</evidence>
<feature type="domain" description="YcaO" evidence="2">
    <location>
        <begin position="114"/>
        <end position="437"/>
    </location>
</feature>
<dbReference type="RefSeq" id="WP_359658710.1">
    <property type="nucleotide sequence ID" value="NZ_JBEXZO010000001.1"/>
</dbReference>
<accession>A0ABV2W8U5</accession>
<gene>
    <name evidence="3" type="ORF">ABZ508_21590</name>
</gene>
<dbReference type="PROSITE" id="PS51664">
    <property type="entry name" value="YCAO"/>
    <property type="match status" value="1"/>
</dbReference>
<dbReference type="Pfam" id="PF02624">
    <property type="entry name" value="YcaO"/>
    <property type="match status" value="1"/>
</dbReference>
<organism evidence="3 4">
    <name type="scientific">Streptomyces lavendulocolor</name>
    <dbReference type="NCBI Taxonomy" id="67316"/>
    <lineage>
        <taxon>Bacteria</taxon>
        <taxon>Bacillati</taxon>
        <taxon>Actinomycetota</taxon>
        <taxon>Actinomycetes</taxon>
        <taxon>Kitasatosporales</taxon>
        <taxon>Streptomycetaceae</taxon>
        <taxon>Streptomyces</taxon>
    </lineage>
</organism>
<protein>
    <submittedName>
        <fullName evidence="3">YcaO-like family protein</fullName>
    </submittedName>
</protein>
<evidence type="ECO:0000256" key="1">
    <source>
        <dbReference type="SAM" id="MobiDB-lite"/>
    </source>
</evidence>
<dbReference type="EMBL" id="JBEXZR010000020">
    <property type="protein sequence ID" value="MEU0709955.1"/>
    <property type="molecule type" value="Genomic_DNA"/>
</dbReference>
<dbReference type="InterPro" id="IPR003776">
    <property type="entry name" value="YcaO-like_dom"/>
</dbReference>
<comment type="caution">
    <text evidence="3">The sequence shown here is derived from an EMBL/GenBank/DDBJ whole genome shotgun (WGS) entry which is preliminary data.</text>
</comment>
<proteinExistence type="predicted"/>
<evidence type="ECO:0000259" key="2">
    <source>
        <dbReference type="PROSITE" id="PS51664"/>
    </source>
</evidence>
<dbReference type="PANTHER" id="PTHR37809:SF1">
    <property type="entry name" value="RIBOSOMAL PROTEIN S12 METHYLTHIOTRANSFERASE ACCESSORY FACTOR YCAO"/>
    <property type="match status" value="1"/>
</dbReference>
<dbReference type="Proteomes" id="UP001550378">
    <property type="component" value="Unassembled WGS sequence"/>
</dbReference>
<keyword evidence="4" id="KW-1185">Reference proteome</keyword>
<dbReference type="PANTHER" id="PTHR37809">
    <property type="entry name" value="RIBOSOMAL PROTEIN S12 METHYLTHIOTRANSFERASE ACCESSORY FACTOR YCAO"/>
    <property type="match status" value="1"/>
</dbReference>
<dbReference type="Gene3D" id="3.30.1330.230">
    <property type="match status" value="1"/>
</dbReference>